<dbReference type="InterPro" id="IPR039910">
    <property type="entry name" value="D15-like"/>
</dbReference>
<feature type="domain" description="POTRA" evidence="14">
    <location>
        <begin position="231"/>
        <end position="304"/>
    </location>
</feature>
<sequence length="618" mass="68106">MNKHTATLMMTTLALACAQAFADEPAFEQPKAADYVPSGSRAAAEDKAAQTQEEGGNLPLKYPVEIRTDNSEVKAMLQEYLPLITQQQQEVLDREQVGFLAEDAPDNVQTMLRTKGYFNGRVTVSPAGEGYVVAVAPGPQTKIENVGVAILGDILQDEDLSAYYKNALNNWSLPVGDAFNQSDWSSSKTAVLSAVTRKKYPLATLSHSQATINPTQNTADLSVTVESRQPVYFGDIDISGTQRYPVSVARGLARFSPGSPYDLDKLLDYQQALEQDGHYSGASVQADFENMQGDRVPVKVAVSEMKRQKLEVGLRYDSEYGPGGRVGYDYYNLFNRGYIGSVVVDGDKYETTVAAGISQPRDNHGHYWTSNVSYTRSTTQNLEKNALSSGVWHVRDRDGIESRLGLEYITESRRVPDTDYDLGRSHATMLTASWKRQNIETLLRPENGYYLDGKIGSTLGTLLSSTQVARATGRAGYYFTPENKKIGTFIVRGQLGYVYAKEDKDVPSTLQFRTGGATSVRGYELDSIGLEGPNNSVLPERALAVASLEYQYPVTKSFSAAVFHDMGDAADNFKEMTLKHGTGVGVRWFSPVAPFSFDVAYGHQDKKLRWHISLGTRF</sequence>
<comment type="subcellular location">
    <subcellularLocation>
        <location evidence="1">Cell outer membrane</location>
    </subcellularLocation>
</comment>
<evidence type="ECO:0000313" key="16">
    <source>
        <dbReference type="EMBL" id="TCP06504.1"/>
    </source>
</evidence>
<dbReference type="RefSeq" id="WP_132953747.1">
    <property type="nucleotide sequence ID" value="NZ_CP091507.1"/>
</dbReference>
<dbReference type="InterPro" id="IPR010827">
    <property type="entry name" value="BamA/TamA_POTRA"/>
</dbReference>
<dbReference type="AlphaFoldDB" id="A0AAE9GWU7"/>
<dbReference type="Gene3D" id="3.10.20.310">
    <property type="entry name" value="membrane protein fhac"/>
    <property type="match status" value="2"/>
</dbReference>
<feature type="domain" description="TamA POTRA" evidence="15">
    <location>
        <begin position="64"/>
        <end position="126"/>
    </location>
</feature>
<feature type="region of interest" description="Disordered" evidence="11">
    <location>
        <begin position="37"/>
        <end position="56"/>
    </location>
</feature>
<dbReference type="EMBL" id="SLXE01000011">
    <property type="protein sequence ID" value="TCP06504.1"/>
    <property type="molecule type" value="Genomic_DNA"/>
</dbReference>
<comment type="subunit">
    <text evidence="10">Interacts with TamB to form the translocation and assembly module (TAM).</text>
</comment>
<proteinExistence type="inferred from homology"/>
<keyword evidence="6 12" id="KW-0732">Signal</keyword>
<evidence type="ECO:0000256" key="2">
    <source>
        <dbReference type="ARBA" id="ARBA00010248"/>
    </source>
</evidence>
<dbReference type="Pfam" id="PF17243">
    <property type="entry name" value="POTRA_TamA_1"/>
    <property type="match status" value="1"/>
</dbReference>
<feature type="domain" description="Bacterial surface antigen (D15)" evidence="13">
    <location>
        <begin position="366"/>
        <end position="618"/>
    </location>
</feature>
<dbReference type="Pfam" id="PF01103">
    <property type="entry name" value="Omp85"/>
    <property type="match status" value="1"/>
</dbReference>
<accession>A0AAE9GWU7</accession>
<evidence type="ECO:0000256" key="7">
    <source>
        <dbReference type="ARBA" id="ARBA00023136"/>
    </source>
</evidence>
<feature type="chain" id="PRO_5042147014" description="Translocation and assembly module subunit TamA" evidence="12">
    <location>
        <begin position="23"/>
        <end position="618"/>
    </location>
</feature>
<dbReference type="EMBL" id="CP091507">
    <property type="protein sequence ID" value="UOO79587.1"/>
    <property type="molecule type" value="Genomic_DNA"/>
</dbReference>
<evidence type="ECO:0000313" key="18">
    <source>
        <dbReference type="Proteomes" id="UP000294721"/>
    </source>
</evidence>
<dbReference type="KEGG" id="usu:LVJ78_00685"/>
<evidence type="ECO:0000259" key="14">
    <source>
        <dbReference type="Pfam" id="PF07244"/>
    </source>
</evidence>
<dbReference type="Proteomes" id="UP000294721">
    <property type="component" value="Unassembled WGS sequence"/>
</dbReference>
<keyword evidence="7" id="KW-0472">Membrane</keyword>
<dbReference type="PANTHER" id="PTHR12815">
    <property type="entry name" value="SORTING AND ASSEMBLY MACHINERY SAMM50 PROTEIN FAMILY MEMBER"/>
    <property type="match status" value="1"/>
</dbReference>
<dbReference type="InterPro" id="IPR035243">
    <property type="entry name" value="TamA_POTRA_Dom_1"/>
</dbReference>
<evidence type="ECO:0000256" key="12">
    <source>
        <dbReference type="SAM" id="SignalP"/>
    </source>
</evidence>
<evidence type="ECO:0000256" key="11">
    <source>
        <dbReference type="SAM" id="MobiDB-lite"/>
    </source>
</evidence>
<keyword evidence="4" id="KW-1134">Transmembrane beta strand</keyword>
<evidence type="ECO:0000256" key="6">
    <source>
        <dbReference type="ARBA" id="ARBA00022729"/>
    </source>
</evidence>
<dbReference type="GO" id="GO:0009279">
    <property type="term" value="C:cell outer membrane"/>
    <property type="evidence" value="ECO:0007669"/>
    <property type="project" value="UniProtKB-SubCell"/>
</dbReference>
<keyword evidence="18" id="KW-1185">Reference proteome</keyword>
<dbReference type="PANTHER" id="PTHR12815:SF47">
    <property type="entry name" value="TRANSLOCATION AND ASSEMBLY MODULE SUBUNIT TAMA"/>
    <property type="match status" value="1"/>
</dbReference>
<organism evidence="17 19">
    <name type="scientific">Uruburuella suis</name>
    <dbReference type="NCBI Taxonomy" id="252130"/>
    <lineage>
        <taxon>Bacteria</taxon>
        <taxon>Pseudomonadati</taxon>
        <taxon>Pseudomonadota</taxon>
        <taxon>Betaproteobacteria</taxon>
        <taxon>Neisseriales</taxon>
        <taxon>Neisseriaceae</taxon>
        <taxon>Uruburuella</taxon>
    </lineage>
</organism>
<evidence type="ECO:0000259" key="15">
    <source>
        <dbReference type="Pfam" id="PF17243"/>
    </source>
</evidence>
<dbReference type="Proteomes" id="UP000829756">
    <property type="component" value="Chromosome"/>
</dbReference>
<reference evidence="17" key="2">
    <citation type="submission" date="2021-12" db="EMBL/GenBank/DDBJ databases">
        <authorList>
            <person name="Veyrier F.J."/>
        </authorList>
    </citation>
    <scope>NUCLEOTIDE SEQUENCE</scope>
    <source>
        <strain evidence="17">1258/02</strain>
    </source>
</reference>
<keyword evidence="5" id="KW-0812">Transmembrane</keyword>
<evidence type="ECO:0000256" key="4">
    <source>
        <dbReference type="ARBA" id="ARBA00022452"/>
    </source>
</evidence>
<evidence type="ECO:0000256" key="1">
    <source>
        <dbReference type="ARBA" id="ARBA00004442"/>
    </source>
</evidence>
<reference evidence="16 18" key="1">
    <citation type="submission" date="2019-03" db="EMBL/GenBank/DDBJ databases">
        <title>Genomic Encyclopedia of Type Strains, Phase IV (KMG-IV): sequencing the most valuable type-strain genomes for metagenomic binning, comparative biology and taxonomic classification.</title>
        <authorList>
            <person name="Goeker M."/>
        </authorList>
    </citation>
    <scope>NUCLEOTIDE SEQUENCE [LARGE SCALE GENOMIC DNA]</scope>
    <source>
        <strain evidence="16 18">DSM 17474</strain>
    </source>
</reference>
<evidence type="ECO:0000256" key="10">
    <source>
        <dbReference type="ARBA" id="ARBA00093548"/>
    </source>
</evidence>
<evidence type="ECO:0000256" key="8">
    <source>
        <dbReference type="ARBA" id="ARBA00023237"/>
    </source>
</evidence>
<evidence type="ECO:0000256" key="9">
    <source>
        <dbReference type="ARBA" id="ARBA00033063"/>
    </source>
</evidence>
<dbReference type="InterPro" id="IPR000184">
    <property type="entry name" value="Bac_surfAg_D15"/>
</dbReference>
<reference evidence="17" key="3">
    <citation type="journal article" date="2022" name="Res Sq">
        <title>Evolution of multicellular longitudinally dividing oral cavity symbionts (Neisseriaceae).</title>
        <authorList>
            <person name="Nyongesa S."/>
            <person name="Weber P."/>
            <person name="Bernet E."/>
            <person name="Pullido F."/>
            <person name="Nieckarz M."/>
            <person name="Delaby M."/>
            <person name="Nieves C."/>
            <person name="Viehboeck T."/>
            <person name="Krause N."/>
            <person name="Rivera-Millot A."/>
            <person name="Nakamura A."/>
            <person name="Vischer N."/>
            <person name="VanNieuwenhze M."/>
            <person name="Brun Y."/>
            <person name="Cava F."/>
            <person name="Bulgheresi S."/>
            <person name="Veyrier F."/>
        </authorList>
    </citation>
    <scope>NUCLEOTIDE SEQUENCE</scope>
    <source>
        <strain evidence="17">1258/02</strain>
    </source>
</reference>
<name>A0AAE9GWU7_9NEIS</name>
<evidence type="ECO:0000256" key="5">
    <source>
        <dbReference type="ARBA" id="ARBA00022692"/>
    </source>
</evidence>
<evidence type="ECO:0000313" key="17">
    <source>
        <dbReference type="EMBL" id="UOO79587.1"/>
    </source>
</evidence>
<dbReference type="Pfam" id="PF07244">
    <property type="entry name" value="POTRA"/>
    <property type="match status" value="1"/>
</dbReference>
<keyword evidence="8" id="KW-0998">Cell outer membrane</keyword>
<comment type="similarity">
    <text evidence="2">Belongs to the TamA family.</text>
</comment>
<evidence type="ECO:0000259" key="13">
    <source>
        <dbReference type="Pfam" id="PF01103"/>
    </source>
</evidence>
<feature type="signal peptide" evidence="12">
    <location>
        <begin position="1"/>
        <end position="22"/>
    </location>
</feature>
<dbReference type="PROSITE" id="PS51257">
    <property type="entry name" value="PROKAR_LIPOPROTEIN"/>
    <property type="match status" value="1"/>
</dbReference>
<protein>
    <recommendedName>
        <fullName evidence="3">Translocation and assembly module subunit TamA</fullName>
    </recommendedName>
    <alternativeName>
        <fullName evidence="9">Autotransporter assembly factor TamA</fullName>
    </alternativeName>
</protein>
<evidence type="ECO:0000256" key="3">
    <source>
        <dbReference type="ARBA" id="ARBA00015419"/>
    </source>
</evidence>
<dbReference type="Gene3D" id="2.40.160.50">
    <property type="entry name" value="membrane protein fhac: a member of the omp85/tpsb transporter family"/>
    <property type="match status" value="1"/>
</dbReference>
<evidence type="ECO:0000313" key="19">
    <source>
        <dbReference type="Proteomes" id="UP000829756"/>
    </source>
</evidence>
<gene>
    <name evidence="16" type="ORF">EV680_11159</name>
    <name evidence="17" type="ORF">LVJ78_00685</name>
</gene>